<keyword evidence="1" id="KW-0315">Glutamine amidotransferase</keyword>
<evidence type="ECO:0000313" key="1">
    <source>
        <dbReference type="EMBL" id="PWJ42986.1"/>
    </source>
</evidence>
<dbReference type="EMBL" id="QGDO01000002">
    <property type="protein sequence ID" value="PWJ42986.1"/>
    <property type="molecule type" value="Genomic_DNA"/>
</dbReference>
<comment type="caution">
    <text evidence="1">The sequence shown here is derived from an EMBL/GenBank/DDBJ whole genome shotgun (WGS) entry which is preliminary data.</text>
</comment>
<dbReference type="SUPFAM" id="SSF52317">
    <property type="entry name" value="Class I glutamine amidotransferase-like"/>
    <property type="match status" value="1"/>
</dbReference>
<dbReference type="InterPro" id="IPR044668">
    <property type="entry name" value="PuuD-like"/>
</dbReference>
<gene>
    <name evidence="1" type="ORF">BC781_102533</name>
</gene>
<dbReference type="PROSITE" id="PS51273">
    <property type="entry name" value="GATASE_TYPE_1"/>
    <property type="match status" value="1"/>
</dbReference>
<dbReference type="PANTHER" id="PTHR43235">
    <property type="entry name" value="GLUTAMINE AMIDOTRANSFERASE PB2B2.05-RELATED"/>
    <property type="match status" value="1"/>
</dbReference>
<name>A0A315ZBM9_SEDFL</name>
<dbReference type="Pfam" id="PF07722">
    <property type="entry name" value="Peptidase_C26"/>
    <property type="match status" value="1"/>
</dbReference>
<dbReference type="PANTHER" id="PTHR43235:SF1">
    <property type="entry name" value="GLUTAMINE AMIDOTRANSFERASE PB2B2.05-RELATED"/>
    <property type="match status" value="1"/>
</dbReference>
<reference evidence="1 2" key="1">
    <citation type="submission" date="2018-03" db="EMBL/GenBank/DDBJ databases">
        <title>Genomic Encyclopedia of Archaeal and Bacterial Type Strains, Phase II (KMG-II): from individual species to whole genera.</title>
        <authorList>
            <person name="Goeker M."/>
        </authorList>
    </citation>
    <scope>NUCLEOTIDE SEQUENCE [LARGE SCALE GENOMIC DNA]</scope>
    <source>
        <strain evidence="1 2">DSM 28229</strain>
    </source>
</reference>
<dbReference type="GO" id="GO:0016740">
    <property type="term" value="F:transferase activity"/>
    <property type="evidence" value="ECO:0007669"/>
    <property type="project" value="UniProtKB-KW"/>
</dbReference>
<dbReference type="GO" id="GO:0016811">
    <property type="term" value="F:hydrolase activity, acting on carbon-nitrogen (but not peptide) bonds, in linear amides"/>
    <property type="evidence" value="ECO:0007669"/>
    <property type="project" value="InterPro"/>
</dbReference>
<evidence type="ECO:0000313" key="2">
    <source>
        <dbReference type="Proteomes" id="UP000245535"/>
    </source>
</evidence>
<dbReference type="AlphaFoldDB" id="A0A315ZBM9"/>
<dbReference type="Proteomes" id="UP000245535">
    <property type="component" value="Unassembled WGS sequence"/>
</dbReference>
<organism evidence="1 2">
    <name type="scientific">Sediminitomix flava</name>
    <dbReference type="NCBI Taxonomy" id="379075"/>
    <lineage>
        <taxon>Bacteria</taxon>
        <taxon>Pseudomonadati</taxon>
        <taxon>Bacteroidota</taxon>
        <taxon>Cytophagia</taxon>
        <taxon>Cytophagales</taxon>
        <taxon>Flammeovirgaceae</taxon>
        <taxon>Sediminitomix</taxon>
    </lineage>
</organism>
<dbReference type="CDD" id="cd01745">
    <property type="entry name" value="GATase1_2"/>
    <property type="match status" value="1"/>
</dbReference>
<dbReference type="OrthoDB" id="9804920at2"/>
<accession>A0A315ZBM9</accession>
<dbReference type="GO" id="GO:0005829">
    <property type="term" value="C:cytosol"/>
    <property type="evidence" value="ECO:0007669"/>
    <property type="project" value="TreeGrafter"/>
</dbReference>
<dbReference type="InterPro" id="IPR011697">
    <property type="entry name" value="Peptidase_C26"/>
</dbReference>
<protein>
    <submittedName>
        <fullName evidence="1">Putative glutamine amidotransferase</fullName>
    </submittedName>
</protein>
<sequence>MLKLGVSSCFEYANASRAVFAPKQLCYLEKDMGRFLARKDVLPLLIPDLEDELLYKYLSELDAIVIQGGSDISPQTYGEEAIENGRWPGDRYRDIYELKIIDFAVKNKIPLWGICRGFQLINVYFGGTLYQDISTQNKATIQHRDAERYDQLAHAIYWNSDSPLYQVYNQNEGNVNSIHHQGVKALASDLIAIAHSSEDDIIEAFVHKEYSHIWGVQWHPEFIYNYKGNDQLLDAEKLYDYFLESFT</sequence>
<keyword evidence="1" id="KW-0808">Transferase</keyword>
<dbReference type="RefSeq" id="WP_109617141.1">
    <property type="nucleotide sequence ID" value="NZ_QGDO01000002.1"/>
</dbReference>
<dbReference type="InterPro" id="IPR029062">
    <property type="entry name" value="Class_I_gatase-like"/>
</dbReference>
<proteinExistence type="predicted"/>
<dbReference type="Gene3D" id="3.40.50.880">
    <property type="match status" value="1"/>
</dbReference>
<keyword evidence="2" id="KW-1185">Reference proteome</keyword>